<dbReference type="SUPFAM" id="SSF56601">
    <property type="entry name" value="beta-lactamase/transpeptidase-like"/>
    <property type="match status" value="1"/>
</dbReference>
<evidence type="ECO:0000259" key="1">
    <source>
        <dbReference type="Pfam" id="PF05223"/>
    </source>
</evidence>
<proteinExistence type="predicted"/>
<name>A0A7I9V928_9ACTN</name>
<keyword evidence="3" id="KW-1185">Reference proteome</keyword>
<organism evidence="2 3">
    <name type="scientific">Gordonia spumicola</name>
    <dbReference type="NCBI Taxonomy" id="589161"/>
    <lineage>
        <taxon>Bacteria</taxon>
        <taxon>Bacillati</taxon>
        <taxon>Actinomycetota</taxon>
        <taxon>Actinomycetes</taxon>
        <taxon>Mycobacteriales</taxon>
        <taxon>Gordoniaceae</taxon>
        <taxon>Gordonia</taxon>
    </lineage>
</organism>
<evidence type="ECO:0000313" key="2">
    <source>
        <dbReference type="EMBL" id="GEE01590.1"/>
    </source>
</evidence>
<dbReference type="AlphaFoldDB" id="A0A7I9V928"/>
<reference evidence="3" key="1">
    <citation type="submission" date="2019-06" db="EMBL/GenBank/DDBJ databases">
        <title>Gordonia isolated from sludge of a wastewater treatment plant.</title>
        <authorList>
            <person name="Tamura T."/>
            <person name="Aoyama K."/>
            <person name="Kang Y."/>
            <person name="Saito S."/>
            <person name="Akiyama N."/>
            <person name="Yazawa K."/>
            <person name="Gonoi T."/>
            <person name="Mikami Y."/>
        </authorList>
    </citation>
    <scope>NUCLEOTIDE SEQUENCE [LARGE SCALE GENOMIC DNA]</scope>
    <source>
        <strain evidence="3">NBRC 107696</strain>
    </source>
</reference>
<sequence length="541" mass="56416">MSAASAVVVAVGLVSACGSDETTDAGRVAGEFADAVERQDAQAASTFTSSPALAAEALAATLAGMDARSVSTVVDKPVEYSDGTASFTMKTTWQWQDDSTYATSTSGMVRKLSSGWKVQWDPSLLFQGMPSGARLQRIRTDARPAPSIDSRSGKTFMQMEPVNEINFDPSAAGKKVDAAIAALAASIKPIAPLVTAKVIAGQVDKANGQPITAVTLRDPDMKVLASDPERITGVTVHRTGRLVMNDRRLESPLEVGLTNYWNAIRDATAGWQVQLAAPGQRPRRLAGEQGPPGKDVATSIDQNQQLILGDSVVDVAQPAAMMIFDAQTGGVLAMAQNDAASAAKIEPALSYATGSVLRPVFDAVDRAVPGARDDTRAAHDVLHHYGLGVRFVAPGVSVPRDPTPTVSTARFSPDSFTASMLNMGALGVALARADAGRRESVAPYVINGATTKVDNGELGALTPAVSRDILGQMATIARKGDASDITNAPGLRALVGTNGPKGPGWFVGIQGGKVIVVYCDGDKSGTAALQVAQKYFRVSTR</sequence>
<comment type="caution">
    <text evidence="2">The sequence shown here is derived from an EMBL/GenBank/DDBJ whole genome shotgun (WGS) entry which is preliminary data.</text>
</comment>
<dbReference type="EMBL" id="BJOV01000003">
    <property type="protein sequence ID" value="GEE01590.1"/>
    <property type="molecule type" value="Genomic_DNA"/>
</dbReference>
<dbReference type="Proteomes" id="UP000444960">
    <property type="component" value="Unassembled WGS sequence"/>
</dbReference>
<accession>A0A7I9V928</accession>
<evidence type="ECO:0000313" key="3">
    <source>
        <dbReference type="Proteomes" id="UP000444960"/>
    </source>
</evidence>
<protein>
    <submittedName>
        <fullName evidence="2">Penicillin-binding protein</fullName>
    </submittedName>
</protein>
<dbReference type="Pfam" id="PF05223">
    <property type="entry name" value="MecA_N"/>
    <property type="match status" value="1"/>
</dbReference>
<feature type="domain" description="NTF2-like N-terminal transpeptidase" evidence="1">
    <location>
        <begin position="26"/>
        <end position="130"/>
    </location>
</feature>
<gene>
    <name evidence="2" type="ORF">nbrc107696_20360</name>
</gene>
<dbReference type="RefSeq" id="WP_228461366.1">
    <property type="nucleotide sequence ID" value="NZ_BJOV01000003.1"/>
</dbReference>
<dbReference type="GO" id="GO:0046677">
    <property type="term" value="P:response to antibiotic"/>
    <property type="evidence" value="ECO:0007669"/>
    <property type="project" value="InterPro"/>
</dbReference>
<dbReference type="InterPro" id="IPR007887">
    <property type="entry name" value="MecA_N"/>
</dbReference>
<dbReference type="InterPro" id="IPR012338">
    <property type="entry name" value="Beta-lactam/transpept-like"/>
</dbReference>